<dbReference type="Pfam" id="PF00005">
    <property type="entry name" value="ABC_tran"/>
    <property type="match status" value="1"/>
</dbReference>
<dbReference type="Proteomes" id="UP000005801">
    <property type="component" value="Unassembled WGS sequence"/>
</dbReference>
<dbReference type="STRING" id="391625.PPSIR1_04123"/>
<evidence type="ECO:0000256" key="1">
    <source>
        <dbReference type="ARBA" id="ARBA00005417"/>
    </source>
</evidence>
<organism evidence="6 7">
    <name type="scientific">Plesiocystis pacifica SIR-1</name>
    <dbReference type="NCBI Taxonomy" id="391625"/>
    <lineage>
        <taxon>Bacteria</taxon>
        <taxon>Pseudomonadati</taxon>
        <taxon>Myxococcota</taxon>
        <taxon>Polyangia</taxon>
        <taxon>Nannocystales</taxon>
        <taxon>Nannocystaceae</taxon>
        <taxon>Plesiocystis</taxon>
    </lineage>
</organism>
<dbReference type="InterPro" id="IPR027417">
    <property type="entry name" value="P-loop_NTPase"/>
</dbReference>
<evidence type="ECO:0000256" key="3">
    <source>
        <dbReference type="ARBA" id="ARBA00022741"/>
    </source>
</evidence>
<evidence type="ECO:0000259" key="5">
    <source>
        <dbReference type="PROSITE" id="PS50893"/>
    </source>
</evidence>
<dbReference type="InterPro" id="IPR003593">
    <property type="entry name" value="AAA+_ATPase"/>
</dbReference>
<dbReference type="PROSITE" id="PS50893">
    <property type="entry name" value="ABC_TRANSPORTER_2"/>
    <property type="match status" value="1"/>
</dbReference>
<evidence type="ECO:0000313" key="7">
    <source>
        <dbReference type="Proteomes" id="UP000005801"/>
    </source>
</evidence>
<dbReference type="CDD" id="cd03230">
    <property type="entry name" value="ABC_DR_subfamily_A"/>
    <property type="match status" value="1"/>
</dbReference>
<name>A6G4I3_9BACT</name>
<dbReference type="InterPro" id="IPR017871">
    <property type="entry name" value="ABC_transporter-like_CS"/>
</dbReference>
<dbReference type="GO" id="GO:0005524">
    <property type="term" value="F:ATP binding"/>
    <property type="evidence" value="ECO:0007669"/>
    <property type="project" value="UniProtKB-KW"/>
</dbReference>
<keyword evidence="7" id="KW-1185">Reference proteome</keyword>
<feature type="domain" description="ABC transporter" evidence="5">
    <location>
        <begin position="14"/>
        <end position="248"/>
    </location>
</feature>
<dbReference type="AlphaFoldDB" id="A6G4I3"/>
<dbReference type="SUPFAM" id="SSF52540">
    <property type="entry name" value="P-loop containing nucleoside triphosphate hydrolases"/>
    <property type="match status" value="1"/>
</dbReference>
<dbReference type="eggNOG" id="COG1131">
    <property type="taxonomic scope" value="Bacteria"/>
</dbReference>
<keyword evidence="3" id="KW-0547">Nucleotide-binding</keyword>
<reference evidence="6 7" key="1">
    <citation type="submission" date="2007-06" db="EMBL/GenBank/DDBJ databases">
        <authorList>
            <person name="Shimkets L."/>
            <person name="Ferriera S."/>
            <person name="Johnson J."/>
            <person name="Kravitz S."/>
            <person name="Beeson K."/>
            <person name="Sutton G."/>
            <person name="Rogers Y.-H."/>
            <person name="Friedman R."/>
            <person name="Frazier M."/>
            <person name="Venter J.C."/>
        </authorList>
    </citation>
    <scope>NUCLEOTIDE SEQUENCE [LARGE SCALE GENOMIC DNA]</scope>
    <source>
        <strain evidence="6 7">SIR-1</strain>
    </source>
</reference>
<accession>A6G4I3</accession>
<protein>
    <submittedName>
        <fullName evidence="6">ABC transporter, ATPase subunit</fullName>
    </submittedName>
</protein>
<gene>
    <name evidence="6" type="ORF">PPSIR1_04123</name>
</gene>
<dbReference type="PANTHER" id="PTHR43335:SF4">
    <property type="entry name" value="ABC TRANSPORTER, ATP-BINDING PROTEIN"/>
    <property type="match status" value="1"/>
</dbReference>
<sequence length="339" mass="37178">MPRADRPQMASSVLTIENLRKEFVRGLLRKRTVAVDGISFEVEAGEVFGFLGPNGAGKTTTMKMLMGLILPTSGAVSILGAPVGDLAAKRRIGYLPENPYFYDYLTATEFLHMVGSLYGLDRSLRARRAGELLERVGLSMAKNRSMRSYSKGMLQRVGLAQALMGDPELVVLDEPMSGLDPIGRREVRELMLELRERGKTVFFSTHILADANMLCDRVGIIVKGTLRDVGQLGELLSPKVHRVDVLWTGPESLREQLRKDFAGGLDEGAAEAAEDAEAERHRSRSEGEHFVAHSQGEVDRFLAAVVAGGGAVVQVTPQRETLEELFVRDAGVKAEEQRS</sequence>
<keyword evidence="4" id="KW-0067">ATP-binding</keyword>
<dbReference type="Gene3D" id="3.40.50.300">
    <property type="entry name" value="P-loop containing nucleotide triphosphate hydrolases"/>
    <property type="match status" value="1"/>
</dbReference>
<dbReference type="InterPro" id="IPR003439">
    <property type="entry name" value="ABC_transporter-like_ATP-bd"/>
</dbReference>
<dbReference type="EMBL" id="ABCS01000021">
    <property type="protein sequence ID" value="EDM79295.1"/>
    <property type="molecule type" value="Genomic_DNA"/>
</dbReference>
<evidence type="ECO:0000313" key="6">
    <source>
        <dbReference type="EMBL" id="EDM79295.1"/>
    </source>
</evidence>
<keyword evidence="2" id="KW-0813">Transport</keyword>
<comment type="caution">
    <text evidence="6">The sequence shown here is derived from an EMBL/GenBank/DDBJ whole genome shotgun (WGS) entry which is preliminary data.</text>
</comment>
<dbReference type="PANTHER" id="PTHR43335">
    <property type="entry name" value="ABC TRANSPORTER, ATP-BINDING PROTEIN"/>
    <property type="match status" value="1"/>
</dbReference>
<dbReference type="GO" id="GO:0016887">
    <property type="term" value="F:ATP hydrolysis activity"/>
    <property type="evidence" value="ECO:0007669"/>
    <property type="project" value="InterPro"/>
</dbReference>
<evidence type="ECO:0000256" key="2">
    <source>
        <dbReference type="ARBA" id="ARBA00022448"/>
    </source>
</evidence>
<proteinExistence type="inferred from homology"/>
<evidence type="ECO:0000256" key="4">
    <source>
        <dbReference type="ARBA" id="ARBA00022840"/>
    </source>
</evidence>
<dbReference type="SMART" id="SM00382">
    <property type="entry name" value="AAA"/>
    <property type="match status" value="1"/>
</dbReference>
<dbReference type="PROSITE" id="PS00211">
    <property type="entry name" value="ABC_TRANSPORTER_1"/>
    <property type="match status" value="1"/>
</dbReference>
<comment type="similarity">
    <text evidence="1">Belongs to the ABC transporter superfamily.</text>
</comment>